<comment type="caution">
    <text evidence="4">The sequence shown here is derived from an EMBL/GenBank/DDBJ whole genome shotgun (WGS) entry which is preliminary data.</text>
</comment>
<evidence type="ECO:0000256" key="1">
    <source>
        <dbReference type="ARBA" id="ARBA00010657"/>
    </source>
</evidence>
<gene>
    <name evidence="4" type="ORF">CUN59_21010</name>
</gene>
<feature type="coiled-coil region" evidence="2">
    <location>
        <begin position="314"/>
        <end position="351"/>
    </location>
</feature>
<feature type="compositionally biased region" description="Polar residues" evidence="3">
    <location>
        <begin position="1"/>
        <end position="10"/>
    </location>
</feature>
<organism evidence="4 5">
    <name type="scientific">Cuspidothrix issatschenkoi CHARLIE-1</name>
    <dbReference type="NCBI Taxonomy" id="2052836"/>
    <lineage>
        <taxon>Bacteria</taxon>
        <taxon>Bacillati</taxon>
        <taxon>Cyanobacteriota</taxon>
        <taxon>Cyanophyceae</taxon>
        <taxon>Nostocales</taxon>
        <taxon>Aphanizomenonaceae</taxon>
        <taxon>Cuspidothrix</taxon>
    </lineage>
</organism>
<evidence type="ECO:0000256" key="3">
    <source>
        <dbReference type="SAM" id="MobiDB-lite"/>
    </source>
</evidence>
<dbReference type="CDD" id="cd17242">
    <property type="entry name" value="MobM_relaxase"/>
    <property type="match status" value="1"/>
</dbReference>
<keyword evidence="5" id="KW-1185">Reference proteome</keyword>
<dbReference type="Gene3D" id="3.30.930.30">
    <property type="match status" value="1"/>
</dbReference>
<evidence type="ECO:0008006" key="6">
    <source>
        <dbReference type="Google" id="ProtNLM"/>
    </source>
</evidence>
<comment type="similarity">
    <text evidence="1">Belongs to the plasmid mobilization pre family.</text>
</comment>
<accession>A0A2S6CNZ1</accession>
<name>A0A2S6CNZ1_9CYAN</name>
<feature type="region of interest" description="Disordered" evidence="3">
    <location>
        <begin position="1"/>
        <end position="29"/>
    </location>
</feature>
<dbReference type="GO" id="GO:0006310">
    <property type="term" value="P:DNA recombination"/>
    <property type="evidence" value="ECO:0007669"/>
    <property type="project" value="InterPro"/>
</dbReference>
<dbReference type="EMBL" id="PGEM01000242">
    <property type="protein sequence ID" value="PPJ61422.1"/>
    <property type="molecule type" value="Genomic_DNA"/>
</dbReference>
<dbReference type="NCBIfam" id="NF041497">
    <property type="entry name" value="MobV"/>
    <property type="match status" value="1"/>
</dbReference>
<dbReference type="GO" id="GO:0003677">
    <property type="term" value="F:DNA binding"/>
    <property type="evidence" value="ECO:0007669"/>
    <property type="project" value="InterPro"/>
</dbReference>
<evidence type="ECO:0000313" key="4">
    <source>
        <dbReference type="EMBL" id="PPJ61422.1"/>
    </source>
</evidence>
<dbReference type="OrthoDB" id="9800759at2"/>
<dbReference type="Proteomes" id="UP000239589">
    <property type="component" value="Unassembled WGS sequence"/>
</dbReference>
<feature type="compositionally biased region" description="Basic and acidic residues" evidence="3">
    <location>
        <begin position="11"/>
        <end position="26"/>
    </location>
</feature>
<feature type="coiled-coil region" evidence="2">
    <location>
        <begin position="190"/>
        <end position="231"/>
    </location>
</feature>
<keyword evidence="2" id="KW-0175">Coiled coil</keyword>
<reference evidence="4 5" key="1">
    <citation type="submission" date="2018-02" db="EMBL/GenBank/DDBJ databases">
        <title>Discovery of a pederin family compound in a non-symbiotic bloom-forming cyanobacterium.</title>
        <authorList>
            <person name="Kust A."/>
            <person name="Mares J."/>
            <person name="Jokela J."/>
            <person name="Urajova P."/>
            <person name="Hajek J."/>
            <person name="Saurav K."/>
            <person name="Voracova K."/>
            <person name="Fewer D.P."/>
            <person name="Haapaniemi E."/>
            <person name="Permi P."/>
            <person name="Rehakova K."/>
            <person name="Sivonen K."/>
            <person name="Hrouzek P."/>
        </authorList>
    </citation>
    <scope>NUCLEOTIDE SEQUENCE [LARGE SCALE GENOMIC DNA]</scope>
    <source>
        <strain evidence="4 5">CHARLIE-1</strain>
    </source>
</reference>
<proteinExistence type="inferred from homology"/>
<dbReference type="AlphaFoldDB" id="A0A2S6CNZ1"/>
<sequence length="458" mass="54172">MELAWNTQKNKMSDVKGKEMEQERKGKISNPDIDLERTNLNFDFVDDKRTLYQRVKSRVDDLKESGSRVQKNSVVMYSNVITVPQSEFKHWGVEKTNKYFQACYEFFCNEFGAENVVSAKVHYDETAPHMHLHFVPVNKENGRLQARVVMNREKINYIHDKLPDFLLDYDFYVTRGKGKTVQNIEDIHEYKKVMDIIDQQKSRLDELVQEMDKTAANVIQEKRQLRNLREINSTLYDVLSVVKTEVADSKQEYMKSRMDNIVAKDEITTVANKILNSNKVMFSESLKVDGNLVRQLVDLVKDLYDRFKEIYNKQVELFKENRELRKENKLLKTELNQKKNLDRDLDNEVKERAEVITTVAKMDMEKTIRERMSEHEDKYEALYKDYHGLCQAYVGFKKENKGLKEQVKFLEKRVDIVLRHFAKEDLQAVLKSVNRIEQNAIKNKQQSRERDEGYGRSM</sequence>
<dbReference type="RefSeq" id="WP_104389616.1">
    <property type="nucleotide sequence ID" value="NZ_PGEM01000242.1"/>
</dbReference>
<dbReference type="InterPro" id="IPR001668">
    <property type="entry name" value="Mob_Pre"/>
</dbReference>
<evidence type="ECO:0000256" key="2">
    <source>
        <dbReference type="SAM" id="Coils"/>
    </source>
</evidence>
<protein>
    <recommendedName>
        <fullName evidence="6">Recombinase</fullName>
    </recommendedName>
</protein>
<evidence type="ECO:0000313" key="5">
    <source>
        <dbReference type="Proteomes" id="UP000239589"/>
    </source>
</evidence>
<dbReference type="Pfam" id="PF01076">
    <property type="entry name" value="Mob_Pre"/>
    <property type="match status" value="1"/>
</dbReference>